<dbReference type="Gene3D" id="2.170.270.10">
    <property type="entry name" value="SET domain"/>
    <property type="match status" value="1"/>
</dbReference>
<feature type="compositionally biased region" description="Low complexity" evidence="1">
    <location>
        <begin position="15"/>
        <end position="24"/>
    </location>
</feature>
<dbReference type="SMART" id="SM00317">
    <property type="entry name" value="SET"/>
    <property type="match status" value="1"/>
</dbReference>
<name>B8CD92_THAPS</name>
<dbReference type="KEGG" id="tps:THAPSDRAFT_24988"/>
<dbReference type="GeneID" id="7451882"/>
<dbReference type="OMA" id="VRFWTEQ"/>
<dbReference type="EMBL" id="CM000650">
    <property type="protein sequence ID" value="EED88567.1"/>
    <property type="molecule type" value="Genomic_DNA"/>
</dbReference>
<reference evidence="3 4" key="2">
    <citation type="journal article" date="2008" name="Nature">
        <title>The Phaeodactylum genome reveals the evolutionary history of diatom genomes.</title>
        <authorList>
            <person name="Bowler C."/>
            <person name="Allen A.E."/>
            <person name="Badger J.H."/>
            <person name="Grimwood J."/>
            <person name="Jabbari K."/>
            <person name="Kuo A."/>
            <person name="Maheswari U."/>
            <person name="Martens C."/>
            <person name="Maumus F."/>
            <person name="Otillar R.P."/>
            <person name="Rayko E."/>
            <person name="Salamov A."/>
            <person name="Vandepoele K."/>
            <person name="Beszteri B."/>
            <person name="Gruber A."/>
            <person name="Heijde M."/>
            <person name="Katinka M."/>
            <person name="Mock T."/>
            <person name="Valentin K."/>
            <person name="Verret F."/>
            <person name="Berges J.A."/>
            <person name="Brownlee C."/>
            <person name="Cadoret J.P."/>
            <person name="Chiovitti A."/>
            <person name="Choi C.J."/>
            <person name="Coesel S."/>
            <person name="De Martino A."/>
            <person name="Detter J.C."/>
            <person name="Durkin C."/>
            <person name="Falciatore A."/>
            <person name="Fournet J."/>
            <person name="Haruta M."/>
            <person name="Huysman M.J."/>
            <person name="Jenkins B.D."/>
            <person name="Jiroutova K."/>
            <person name="Jorgensen R.E."/>
            <person name="Joubert Y."/>
            <person name="Kaplan A."/>
            <person name="Kroger N."/>
            <person name="Kroth P.G."/>
            <person name="La Roche J."/>
            <person name="Lindquist E."/>
            <person name="Lommer M."/>
            <person name="Martin-Jezequel V."/>
            <person name="Lopez P.J."/>
            <person name="Lucas S."/>
            <person name="Mangogna M."/>
            <person name="McGinnis K."/>
            <person name="Medlin L.K."/>
            <person name="Montsant A."/>
            <person name="Oudot-Le Secq M.P."/>
            <person name="Napoli C."/>
            <person name="Obornik M."/>
            <person name="Parker M.S."/>
            <person name="Petit J.L."/>
            <person name="Porcel B.M."/>
            <person name="Poulsen N."/>
            <person name="Robison M."/>
            <person name="Rychlewski L."/>
            <person name="Rynearson T.A."/>
            <person name="Schmutz J."/>
            <person name="Shapiro H."/>
            <person name="Siaut M."/>
            <person name="Stanley M."/>
            <person name="Sussman M.R."/>
            <person name="Taylor A.R."/>
            <person name="Vardi A."/>
            <person name="von Dassow P."/>
            <person name="Vyverman W."/>
            <person name="Willis A."/>
            <person name="Wyrwicz L.S."/>
            <person name="Rokhsar D.S."/>
            <person name="Weissenbach J."/>
            <person name="Armbrust E.V."/>
            <person name="Green B.R."/>
            <person name="Van de Peer Y."/>
            <person name="Grigoriev I.V."/>
        </authorList>
    </citation>
    <scope>NUCLEOTIDE SEQUENCE [LARGE SCALE GENOMIC DNA]</scope>
    <source>
        <strain evidence="3 4">CCMP1335</strain>
    </source>
</reference>
<dbReference type="Gene3D" id="6.10.140.2220">
    <property type="match status" value="1"/>
</dbReference>
<proteinExistence type="predicted"/>
<dbReference type="CDD" id="cd20071">
    <property type="entry name" value="SET_SMYD"/>
    <property type="match status" value="1"/>
</dbReference>
<dbReference type="RefSeq" id="XP_002294212.1">
    <property type="nucleotide sequence ID" value="XM_002294176.1"/>
</dbReference>
<dbReference type="Pfam" id="PF00856">
    <property type="entry name" value="SET"/>
    <property type="match status" value="1"/>
</dbReference>
<dbReference type="HOGENOM" id="CLU_553763_0_0_1"/>
<feature type="domain" description="SET" evidence="2">
    <location>
        <begin position="63"/>
        <end position="302"/>
    </location>
</feature>
<dbReference type="STRING" id="35128.B8CD92"/>
<dbReference type="PaxDb" id="35128-Thaps24988"/>
<dbReference type="InterPro" id="IPR001214">
    <property type="entry name" value="SET_dom"/>
</dbReference>
<accession>B8CD92</accession>
<feature type="compositionally biased region" description="Basic residues" evidence="1">
    <location>
        <begin position="1"/>
        <end position="14"/>
    </location>
</feature>
<feature type="region of interest" description="Disordered" evidence="1">
    <location>
        <begin position="1"/>
        <end position="31"/>
    </location>
</feature>
<dbReference type="PANTHER" id="PTHR47643:SF2">
    <property type="entry name" value="TPR DOMAIN PROTEIN (AFU_ORTHOLOGUE AFUA_5G12710)"/>
    <property type="match status" value="1"/>
</dbReference>
<dbReference type="InterPro" id="IPR046341">
    <property type="entry name" value="SET_dom_sf"/>
</dbReference>
<organism evidence="3 4">
    <name type="scientific">Thalassiosira pseudonana</name>
    <name type="common">Marine diatom</name>
    <name type="synonym">Cyclotella nana</name>
    <dbReference type="NCBI Taxonomy" id="35128"/>
    <lineage>
        <taxon>Eukaryota</taxon>
        <taxon>Sar</taxon>
        <taxon>Stramenopiles</taxon>
        <taxon>Ochrophyta</taxon>
        <taxon>Bacillariophyta</taxon>
        <taxon>Coscinodiscophyceae</taxon>
        <taxon>Thalassiosirophycidae</taxon>
        <taxon>Thalassiosirales</taxon>
        <taxon>Thalassiosiraceae</taxon>
        <taxon>Thalassiosira</taxon>
    </lineage>
</organism>
<sequence>MAGGKKKKTGKKKGSASAKEVASKPSTEDIRGGVASDDVSLLLFGSQSAAANTKLPFQLPFVGSIELIDKSHDDSSNVVIHGRGLVATRDISPGEAIFITPPIVSTPVDEVRRRYLQMDAKQSDGVLLEQITEEVLVEQVQSLCQLLEDEELHPKESVDIARRLLGAVVAQMSSEDVPQTDMNVLLAASSQNDTINPQSQLDNTTILNTIRRNAFGPDFNSYNTIATSWSNKHANEAPYTRLLGLYPLAAMINHSCCPNAVRVFGTLPAINDNMHRVQGREVMIVHATAKISKGDEITWSYLPPCSPFNERRAVLSSKFGFTCQCVRCIKEETVFASDGRADQCWRLADDWWQARQTQQSSISNLIQTIEQSFASDKTMSNEIQRYLRVGYASLYMDHFNSALSSSSGSNDLLKLATQLHFSFLSCNNASTEHLSILHLCYELSALLHMHATRQDPDATIRTMTQVRFWTEQLKTAHMIRYGSLGKNLESVREAMKHSKLVLRNKDGWYMTKDRFI</sequence>
<evidence type="ECO:0000259" key="2">
    <source>
        <dbReference type="PROSITE" id="PS50280"/>
    </source>
</evidence>
<dbReference type="SUPFAM" id="SSF82199">
    <property type="entry name" value="SET domain"/>
    <property type="match status" value="1"/>
</dbReference>
<gene>
    <name evidence="3" type="ORF">THAPSDRAFT_24988</name>
</gene>
<dbReference type="eggNOG" id="KOG2084">
    <property type="taxonomic scope" value="Eukaryota"/>
</dbReference>
<reference evidence="3 4" key="1">
    <citation type="journal article" date="2004" name="Science">
        <title>The genome of the diatom Thalassiosira pseudonana: ecology, evolution, and metabolism.</title>
        <authorList>
            <person name="Armbrust E.V."/>
            <person name="Berges J.A."/>
            <person name="Bowler C."/>
            <person name="Green B.R."/>
            <person name="Martinez D."/>
            <person name="Putnam N.H."/>
            <person name="Zhou S."/>
            <person name="Allen A.E."/>
            <person name="Apt K.E."/>
            <person name="Bechner M."/>
            <person name="Brzezinski M.A."/>
            <person name="Chaal B.K."/>
            <person name="Chiovitti A."/>
            <person name="Davis A.K."/>
            <person name="Demarest M.S."/>
            <person name="Detter J.C."/>
            <person name="Glavina T."/>
            <person name="Goodstein D."/>
            <person name="Hadi M.Z."/>
            <person name="Hellsten U."/>
            <person name="Hildebrand M."/>
            <person name="Jenkins B.D."/>
            <person name="Jurka J."/>
            <person name="Kapitonov V.V."/>
            <person name="Kroger N."/>
            <person name="Lau W.W."/>
            <person name="Lane T.W."/>
            <person name="Larimer F.W."/>
            <person name="Lippmeier J.C."/>
            <person name="Lucas S."/>
            <person name="Medina M."/>
            <person name="Montsant A."/>
            <person name="Obornik M."/>
            <person name="Parker M.S."/>
            <person name="Palenik B."/>
            <person name="Pazour G.J."/>
            <person name="Richardson P.M."/>
            <person name="Rynearson T.A."/>
            <person name="Saito M.A."/>
            <person name="Schwartz D.C."/>
            <person name="Thamatrakoln K."/>
            <person name="Valentin K."/>
            <person name="Vardi A."/>
            <person name="Wilkerson F.P."/>
            <person name="Rokhsar D.S."/>
        </authorList>
    </citation>
    <scope>NUCLEOTIDE SEQUENCE [LARGE SCALE GENOMIC DNA]</scope>
    <source>
        <strain evidence="3 4">CCMP1335</strain>
    </source>
</reference>
<dbReference type="InParanoid" id="B8CD92"/>
<dbReference type="GO" id="GO:0005634">
    <property type="term" value="C:nucleus"/>
    <property type="evidence" value="ECO:0000318"/>
    <property type="project" value="GO_Central"/>
</dbReference>
<dbReference type="AlphaFoldDB" id="B8CD92"/>
<evidence type="ECO:0000313" key="3">
    <source>
        <dbReference type="EMBL" id="EED88567.1"/>
    </source>
</evidence>
<dbReference type="PANTHER" id="PTHR47643">
    <property type="entry name" value="TPR DOMAIN PROTEIN (AFU_ORTHOLOGUE AFUA_5G12710)"/>
    <property type="match status" value="1"/>
</dbReference>
<protein>
    <recommendedName>
        <fullName evidence="2">SET domain-containing protein</fullName>
    </recommendedName>
</protein>
<dbReference type="Gene3D" id="1.10.220.160">
    <property type="match status" value="1"/>
</dbReference>
<evidence type="ECO:0000256" key="1">
    <source>
        <dbReference type="SAM" id="MobiDB-lite"/>
    </source>
</evidence>
<dbReference type="Proteomes" id="UP000001449">
    <property type="component" value="Chromosome 15"/>
</dbReference>
<keyword evidence="4" id="KW-1185">Reference proteome</keyword>
<dbReference type="PROSITE" id="PS50280">
    <property type="entry name" value="SET"/>
    <property type="match status" value="1"/>
</dbReference>
<dbReference type="InterPro" id="IPR053209">
    <property type="entry name" value="Gramillin-biosynth_MTr"/>
</dbReference>
<evidence type="ECO:0000313" key="4">
    <source>
        <dbReference type="Proteomes" id="UP000001449"/>
    </source>
</evidence>